<dbReference type="InterPro" id="IPR029058">
    <property type="entry name" value="AB_hydrolase_fold"/>
</dbReference>
<name>A0A7J8SPM9_GOSDV</name>
<dbReference type="PANTHER" id="PTHR31828">
    <property type="entry name" value="PHOSPHOLIPASE A1-IIGAMMA"/>
    <property type="match status" value="1"/>
</dbReference>
<dbReference type="EMBL" id="JABFAC010000011">
    <property type="protein sequence ID" value="MBA0627805.1"/>
    <property type="molecule type" value="Genomic_DNA"/>
</dbReference>
<proteinExistence type="inferred from homology"/>
<dbReference type="Pfam" id="PF01764">
    <property type="entry name" value="Lipase_3"/>
    <property type="match status" value="1"/>
</dbReference>
<evidence type="ECO:0000259" key="6">
    <source>
        <dbReference type="Pfam" id="PF01764"/>
    </source>
</evidence>
<dbReference type="InterPro" id="IPR002921">
    <property type="entry name" value="Fungal_lipase-type"/>
</dbReference>
<dbReference type="GO" id="GO:0008970">
    <property type="term" value="F:phospholipase A1 activity"/>
    <property type="evidence" value="ECO:0007669"/>
    <property type="project" value="UniProtKB-UniRule"/>
</dbReference>
<gene>
    <name evidence="7" type="ORF">Godav_022613</name>
</gene>
<keyword evidence="4 5" id="KW-0443">Lipid metabolism</keyword>
<feature type="domain" description="Fungal lipase-type" evidence="6">
    <location>
        <begin position="17"/>
        <end position="111"/>
    </location>
</feature>
<evidence type="ECO:0000313" key="7">
    <source>
        <dbReference type="EMBL" id="MBA0627805.1"/>
    </source>
</evidence>
<dbReference type="InterPro" id="IPR033556">
    <property type="entry name" value="PLA"/>
</dbReference>
<keyword evidence="8" id="KW-1185">Reference proteome</keyword>
<dbReference type="Proteomes" id="UP000593561">
    <property type="component" value="Unassembled WGS sequence"/>
</dbReference>
<organism evidence="7 8">
    <name type="scientific">Gossypium davidsonii</name>
    <name type="common">Davidson's cotton</name>
    <name type="synonym">Gossypium klotzschianum subsp. davidsonii</name>
    <dbReference type="NCBI Taxonomy" id="34287"/>
    <lineage>
        <taxon>Eukaryota</taxon>
        <taxon>Viridiplantae</taxon>
        <taxon>Streptophyta</taxon>
        <taxon>Embryophyta</taxon>
        <taxon>Tracheophyta</taxon>
        <taxon>Spermatophyta</taxon>
        <taxon>Magnoliopsida</taxon>
        <taxon>eudicotyledons</taxon>
        <taxon>Gunneridae</taxon>
        <taxon>Pentapetalae</taxon>
        <taxon>rosids</taxon>
        <taxon>malvids</taxon>
        <taxon>Malvales</taxon>
        <taxon>Malvaceae</taxon>
        <taxon>Malvoideae</taxon>
        <taxon>Gossypium</taxon>
    </lineage>
</organism>
<evidence type="ECO:0000313" key="8">
    <source>
        <dbReference type="Proteomes" id="UP000593561"/>
    </source>
</evidence>
<protein>
    <recommendedName>
        <fullName evidence="5">Phospholipase A1</fullName>
        <ecNumber evidence="5">3.1.1.-</ecNumber>
    </recommendedName>
</protein>
<reference evidence="7 8" key="1">
    <citation type="journal article" date="2019" name="Genome Biol. Evol.">
        <title>Insights into the evolution of the New World diploid cottons (Gossypium, subgenus Houzingenia) based on genome sequencing.</title>
        <authorList>
            <person name="Grover C.E."/>
            <person name="Arick M.A. 2nd"/>
            <person name="Thrash A."/>
            <person name="Conover J.L."/>
            <person name="Sanders W.S."/>
            <person name="Peterson D.G."/>
            <person name="Frelichowski J.E."/>
            <person name="Scheffler J.A."/>
            <person name="Scheffler B.E."/>
            <person name="Wendel J.F."/>
        </authorList>
    </citation>
    <scope>NUCLEOTIDE SEQUENCE [LARGE SCALE GENOMIC DNA]</scope>
    <source>
        <strain evidence="7">27</strain>
        <tissue evidence="7">Leaf</tissue>
    </source>
</reference>
<accession>A0A7J8SPM9</accession>
<comment type="function">
    <text evidence="5">Acylhydrolase that catalyzes the hydrolysis of phospholipids at the sn-1 position.</text>
</comment>
<dbReference type="PANTHER" id="PTHR31828:SF13">
    <property type="entry name" value="PHOSPHOLIPASE A1"/>
    <property type="match status" value="1"/>
</dbReference>
<evidence type="ECO:0000256" key="1">
    <source>
        <dbReference type="ARBA" id="ARBA00010701"/>
    </source>
</evidence>
<dbReference type="SUPFAM" id="SSF53474">
    <property type="entry name" value="alpha/beta-Hydrolases"/>
    <property type="match status" value="1"/>
</dbReference>
<keyword evidence="3 5" id="KW-0442">Lipid degradation</keyword>
<dbReference type="AlphaFoldDB" id="A0A7J8SPM9"/>
<evidence type="ECO:0000256" key="5">
    <source>
        <dbReference type="RuleBase" id="RU367093"/>
    </source>
</evidence>
<dbReference type="CDD" id="cd00519">
    <property type="entry name" value="Lipase_3"/>
    <property type="match status" value="1"/>
</dbReference>
<dbReference type="GO" id="GO:0016042">
    <property type="term" value="P:lipid catabolic process"/>
    <property type="evidence" value="ECO:0007669"/>
    <property type="project" value="UniProtKB-UniRule"/>
</dbReference>
<dbReference type="EC" id="3.1.1.-" evidence="5"/>
<comment type="similarity">
    <text evidence="1 5">Belongs to the AB hydrolase superfamily. Lipase family.</text>
</comment>
<keyword evidence="2 5" id="KW-0378">Hydrolase</keyword>
<evidence type="ECO:0000256" key="3">
    <source>
        <dbReference type="ARBA" id="ARBA00022963"/>
    </source>
</evidence>
<evidence type="ECO:0000256" key="2">
    <source>
        <dbReference type="ARBA" id="ARBA00022801"/>
    </source>
</evidence>
<comment type="caution">
    <text evidence="7">The sequence shown here is derived from an EMBL/GenBank/DDBJ whole genome shotgun (WGS) entry which is preliminary data.</text>
</comment>
<sequence>MAVATNEGKVTMGMGNILELVDKYQNEEVSITIMGHSLGATLATLNAMDIANNGFNKPTNNPNKAFKVTVFSAVSPFVGNLMLKRIFDGLKNLHLLRIVNFIDPILKVPFVPGIYFHVGQELGIDTTKSPYLKWNINPHNLEAYQHGIAGC</sequence>
<dbReference type="Gene3D" id="3.40.50.1820">
    <property type="entry name" value="alpha/beta hydrolase"/>
    <property type="match status" value="1"/>
</dbReference>
<evidence type="ECO:0000256" key="4">
    <source>
        <dbReference type="ARBA" id="ARBA00023098"/>
    </source>
</evidence>